<dbReference type="SUPFAM" id="SSF81383">
    <property type="entry name" value="F-box domain"/>
    <property type="match status" value="1"/>
</dbReference>
<evidence type="ECO:0000313" key="4">
    <source>
        <dbReference type="RefSeq" id="XP_018815262.2"/>
    </source>
</evidence>
<dbReference type="KEGG" id="jre:108986913"/>
<evidence type="ECO:0000313" key="5">
    <source>
        <dbReference type="RefSeq" id="XP_018815263.2"/>
    </source>
</evidence>
<evidence type="ECO:0000313" key="8">
    <source>
        <dbReference type="RefSeq" id="XP_035545709.1"/>
    </source>
</evidence>
<dbReference type="InterPro" id="IPR001611">
    <property type="entry name" value="Leu-rich_rpt"/>
</dbReference>
<gene>
    <name evidence="3 4 5 6 7 8" type="primary">LOC108986913</name>
</gene>
<dbReference type="PANTHER" id="PTHR38926">
    <property type="entry name" value="F-BOX DOMAIN CONTAINING PROTEIN, EXPRESSED"/>
    <property type="match status" value="1"/>
</dbReference>
<dbReference type="Pfam" id="PF13516">
    <property type="entry name" value="LRR_6"/>
    <property type="match status" value="1"/>
</dbReference>
<evidence type="ECO:0000313" key="2">
    <source>
        <dbReference type="Proteomes" id="UP000235220"/>
    </source>
</evidence>
<dbReference type="SUPFAM" id="SSF52047">
    <property type="entry name" value="RNI-like"/>
    <property type="match status" value="1"/>
</dbReference>
<feature type="domain" description="F-box" evidence="1">
    <location>
        <begin position="24"/>
        <end position="71"/>
    </location>
</feature>
<dbReference type="OrthoDB" id="2095648at2759"/>
<dbReference type="Gene3D" id="1.20.1280.50">
    <property type="match status" value="1"/>
</dbReference>
<name>A0A2I4E787_JUGRE</name>
<proteinExistence type="predicted"/>
<dbReference type="PROSITE" id="PS50181">
    <property type="entry name" value="FBOX"/>
    <property type="match status" value="1"/>
</dbReference>
<accession>A0A2I4E787</accession>
<dbReference type="Gene3D" id="3.80.10.10">
    <property type="entry name" value="Ribonuclease Inhibitor"/>
    <property type="match status" value="2"/>
</dbReference>
<dbReference type="Pfam" id="PF12937">
    <property type="entry name" value="F-box-like"/>
    <property type="match status" value="1"/>
</dbReference>
<dbReference type="GO" id="GO:1905761">
    <property type="term" value="F:SCF ubiquitin ligase complex binding"/>
    <property type="evidence" value="ECO:0000318"/>
    <property type="project" value="GO_Central"/>
</dbReference>
<dbReference type="Gramene" id="Jr04_11780_p1">
    <property type="protein sequence ID" value="cds.Jr04_11780_p1"/>
    <property type="gene ID" value="Jr04_11780"/>
</dbReference>
<dbReference type="GeneID" id="108986913"/>
<reference evidence="3 4" key="1">
    <citation type="submission" date="2025-04" db="UniProtKB">
        <authorList>
            <consortium name="RefSeq"/>
        </authorList>
    </citation>
    <scope>IDENTIFICATION</scope>
    <source>
        <tissue evidence="3 4">Leaves</tissue>
    </source>
</reference>
<evidence type="ECO:0000313" key="3">
    <source>
        <dbReference type="RefSeq" id="XP_018815261.2"/>
    </source>
</evidence>
<dbReference type="RefSeq" id="XP_018815263.2">
    <property type="nucleotide sequence ID" value="XM_018959718.2"/>
</dbReference>
<protein>
    <submittedName>
        <fullName evidence="3 4">F-box/LRR-repeat protein 23</fullName>
    </submittedName>
</protein>
<dbReference type="RefSeq" id="XP_018815261.2">
    <property type="nucleotide sequence ID" value="XM_018959716.2"/>
</dbReference>
<dbReference type="CDD" id="cd22164">
    <property type="entry name" value="F-box_AtSKIP19-like"/>
    <property type="match status" value="1"/>
</dbReference>
<dbReference type="Proteomes" id="UP000235220">
    <property type="component" value="Chromosome 4"/>
</dbReference>
<dbReference type="AlphaFoldDB" id="A0A2I4E787"/>
<dbReference type="RefSeq" id="XP_018815264.2">
    <property type="nucleotide sequence ID" value="XM_018959719.2"/>
</dbReference>
<dbReference type="PANTHER" id="PTHR38926:SF2">
    <property type="entry name" value="F-BOX_LRR-REPEAT PROTEIN 21-RELATED"/>
    <property type="match status" value="1"/>
</dbReference>
<dbReference type="RefSeq" id="XP_035545708.1">
    <property type="nucleotide sequence ID" value="XM_035689815.1"/>
</dbReference>
<dbReference type="RefSeq" id="XP_035545709.1">
    <property type="nucleotide sequence ID" value="XM_035689816.1"/>
</dbReference>
<dbReference type="RefSeq" id="XP_018815262.2">
    <property type="nucleotide sequence ID" value="XM_018959717.2"/>
</dbReference>
<keyword evidence="2" id="KW-1185">Reference proteome</keyword>
<organism evidence="2 3">
    <name type="scientific">Juglans regia</name>
    <name type="common">English walnut</name>
    <dbReference type="NCBI Taxonomy" id="51240"/>
    <lineage>
        <taxon>Eukaryota</taxon>
        <taxon>Viridiplantae</taxon>
        <taxon>Streptophyta</taxon>
        <taxon>Embryophyta</taxon>
        <taxon>Tracheophyta</taxon>
        <taxon>Spermatophyta</taxon>
        <taxon>Magnoliopsida</taxon>
        <taxon>eudicotyledons</taxon>
        <taxon>Gunneridae</taxon>
        <taxon>Pentapetalae</taxon>
        <taxon>rosids</taxon>
        <taxon>fabids</taxon>
        <taxon>Fagales</taxon>
        <taxon>Juglandaceae</taxon>
        <taxon>Juglans</taxon>
    </lineage>
</organism>
<sequence>MDSPPPAPSPPPPPPPHHLPADQYRNWLDLPQELTESILKRLSVIEILTSAQKVCLPWRDICNDPYMWRTINMGYLVQDSWDMPYDLEDMCRQAVDLSCGQLVRIKVGHFCTDNLLVYITESSSGLRYLGLSWCEISYTGFSEAVANIPLLEELELSYCSWTENFLEVVGRSCPHLKSLKLRREVYGGDQECDLSANAIAENMPRLVTLDLVGNKLTNNGLLAILDGCPHLQTLKLRNCRRVSLQGDVGRKCSERIKNLRRLDYSNDHQEFDEILEADSGYHDY</sequence>
<dbReference type="InterPro" id="IPR001810">
    <property type="entry name" value="F-box_dom"/>
</dbReference>
<evidence type="ECO:0000313" key="6">
    <source>
        <dbReference type="RefSeq" id="XP_018815264.2"/>
    </source>
</evidence>
<dbReference type="InterPro" id="IPR032675">
    <property type="entry name" value="LRR_dom_sf"/>
</dbReference>
<evidence type="ECO:0000313" key="7">
    <source>
        <dbReference type="RefSeq" id="XP_035545708.1"/>
    </source>
</evidence>
<evidence type="ECO:0000259" key="1">
    <source>
        <dbReference type="PROSITE" id="PS50181"/>
    </source>
</evidence>
<dbReference type="InterPro" id="IPR036047">
    <property type="entry name" value="F-box-like_dom_sf"/>
</dbReference>